<gene>
    <name evidence="1" type="ORF">MPSYJ_05930</name>
</gene>
<protein>
    <submittedName>
        <fullName evidence="1">Uncharacterized protein</fullName>
    </submittedName>
</protein>
<evidence type="ECO:0000313" key="2">
    <source>
        <dbReference type="Proteomes" id="UP000466514"/>
    </source>
</evidence>
<dbReference type="EMBL" id="AP022574">
    <property type="protein sequence ID" value="BBX67132.1"/>
    <property type="molecule type" value="Genomic_DNA"/>
</dbReference>
<dbReference type="KEGG" id="mpsc:MPSYJ_05930"/>
<keyword evidence="2" id="KW-1185">Reference proteome</keyword>
<dbReference type="Proteomes" id="UP000466514">
    <property type="component" value="Chromosome"/>
</dbReference>
<reference evidence="1 2" key="1">
    <citation type="journal article" date="2019" name="Emerg. Microbes Infect.">
        <title>Comprehensive subspecies identification of 175 nontuberculous mycobacteria species based on 7547 genomic profiles.</title>
        <authorList>
            <person name="Matsumoto Y."/>
            <person name="Kinjo T."/>
            <person name="Motooka D."/>
            <person name="Nabeya D."/>
            <person name="Jung N."/>
            <person name="Uechi K."/>
            <person name="Horii T."/>
            <person name="Iida T."/>
            <person name="Fujita J."/>
            <person name="Nakamura S."/>
        </authorList>
    </citation>
    <scope>NUCLEOTIDE SEQUENCE [LARGE SCALE GENOMIC DNA]</scope>
    <source>
        <strain evidence="1 2">JCM 13323</strain>
    </source>
</reference>
<dbReference type="AlphaFoldDB" id="A0A7I7M5J6"/>
<organism evidence="1 2">
    <name type="scientific">Mycolicibacterium psychrotolerans</name>
    <dbReference type="NCBI Taxonomy" id="216929"/>
    <lineage>
        <taxon>Bacteria</taxon>
        <taxon>Bacillati</taxon>
        <taxon>Actinomycetota</taxon>
        <taxon>Actinomycetes</taxon>
        <taxon>Mycobacteriales</taxon>
        <taxon>Mycobacteriaceae</taxon>
        <taxon>Mycolicibacterium</taxon>
    </lineage>
</organism>
<name>A0A7I7M5J6_9MYCO</name>
<evidence type="ECO:0000313" key="1">
    <source>
        <dbReference type="EMBL" id="BBX67132.1"/>
    </source>
</evidence>
<dbReference type="RefSeq" id="WP_246228859.1">
    <property type="nucleotide sequence ID" value="NZ_AP022574.1"/>
</dbReference>
<sequence>MTRRTPPDLAGRLLDVKRTYHEPGIDRFPRARQVLARYPEAERIEVASHQAIPGLYGNEGNVEDWDLIGATLPECRIRYAF</sequence>
<proteinExistence type="predicted"/>
<accession>A0A7I7M5J6</accession>